<dbReference type="InterPro" id="IPR008334">
    <property type="entry name" value="5'-Nucleotdase_C"/>
</dbReference>
<keyword evidence="2" id="KW-0547">Nucleotide-binding</keyword>
<dbReference type="SUPFAM" id="SSF56300">
    <property type="entry name" value="Metallo-dependent phosphatases"/>
    <property type="match status" value="1"/>
</dbReference>
<gene>
    <name evidence="5" type="ORF">G314FT_09520</name>
</gene>
<dbReference type="InterPro" id="IPR006146">
    <property type="entry name" value="5'-Nucleotdase_CS"/>
</dbReference>
<evidence type="ECO:0000256" key="1">
    <source>
        <dbReference type="ARBA" id="ARBA00022729"/>
    </source>
</evidence>
<keyword evidence="6" id="KW-1185">Reference proteome</keyword>
<feature type="domain" description="Calcineurin-like phosphoesterase" evidence="3">
    <location>
        <begin position="59"/>
        <end position="277"/>
    </location>
</feature>
<dbReference type="InterPro" id="IPR006179">
    <property type="entry name" value="5_nucleotidase/apyrase"/>
</dbReference>
<keyword evidence="1" id="KW-0732">Signal</keyword>
<dbReference type="Pfam" id="PF02872">
    <property type="entry name" value="5_nucleotid_C"/>
    <property type="match status" value="1"/>
</dbReference>
<proteinExistence type="inferred from homology"/>
<evidence type="ECO:0000256" key="2">
    <source>
        <dbReference type="RuleBase" id="RU362119"/>
    </source>
</evidence>
<dbReference type="PROSITE" id="PS00786">
    <property type="entry name" value="5_NUCLEOTIDASE_2"/>
    <property type="match status" value="1"/>
</dbReference>
<evidence type="ECO:0000313" key="5">
    <source>
        <dbReference type="EMBL" id="UUV98798.1"/>
    </source>
</evidence>
<name>A0ABY5NZG2_9ENTE</name>
<accession>A0ABY5NZG2</accession>
<dbReference type="SUPFAM" id="SSF55816">
    <property type="entry name" value="5'-nucleotidase (syn. UDP-sugar hydrolase), C-terminal domain"/>
    <property type="match status" value="1"/>
</dbReference>
<evidence type="ECO:0008006" key="7">
    <source>
        <dbReference type="Google" id="ProtNLM"/>
    </source>
</evidence>
<dbReference type="RefSeq" id="WP_257702307.1">
    <property type="nucleotide sequence ID" value="NZ_CP102451.1"/>
</dbReference>
<dbReference type="PANTHER" id="PTHR11575:SF6">
    <property type="entry name" value="2',3'-CYCLIC-NUCLEOTIDE 2'-PHOSPHODIESTERASE_3'-NUCLEOTIDASE"/>
    <property type="match status" value="1"/>
</dbReference>
<dbReference type="Pfam" id="PF00149">
    <property type="entry name" value="Metallophos"/>
    <property type="match status" value="1"/>
</dbReference>
<organism evidence="5 6">
    <name type="scientific">Vagococcus luciliae</name>
    <dbReference type="NCBI Taxonomy" id="2920380"/>
    <lineage>
        <taxon>Bacteria</taxon>
        <taxon>Bacillati</taxon>
        <taxon>Bacillota</taxon>
        <taxon>Bacilli</taxon>
        <taxon>Lactobacillales</taxon>
        <taxon>Enterococcaceae</taxon>
        <taxon>Vagococcus</taxon>
    </lineage>
</organism>
<reference evidence="5" key="1">
    <citation type="submission" date="2022-08" db="EMBL/GenBank/DDBJ databases">
        <title>Genome sequence of Vagococcus luciliae DSM 112651.</title>
        <authorList>
            <person name="Juan G."/>
            <person name="Anja P."/>
            <person name="Rolf D."/>
            <person name="Kampfer P."/>
            <person name="Vilcinskas A."/>
        </authorList>
    </citation>
    <scope>NUCLEOTIDE SEQUENCE</scope>
    <source>
        <strain evidence="5">G314FT</strain>
    </source>
</reference>
<dbReference type="PRINTS" id="PR01607">
    <property type="entry name" value="APYRASEFAMLY"/>
</dbReference>
<dbReference type="Proteomes" id="UP001058273">
    <property type="component" value="Chromosome"/>
</dbReference>
<comment type="similarity">
    <text evidence="2">Belongs to the 5'-nucleotidase family.</text>
</comment>
<dbReference type="InterPro" id="IPR029052">
    <property type="entry name" value="Metallo-depent_PP-like"/>
</dbReference>
<dbReference type="InterPro" id="IPR004843">
    <property type="entry name" value="Calcineurin-like_PHP"/>
</dbReference>
<feature type="domain" description="5'-Nucleotidase C-terminal" evidence="4">
    <location>
        <begin position="370"/>
        <end position="521"/>
    </location>
</feature>
<dbReference type="PANTHER" id="PTHR11575">
    <property type="entry name" value="5'-NUCLEOTIDASE-RELATED"/>
    <property type="match status" value="1"/>
</dbReference>
<keyword evidence="2" id="KW-0378">Hydrolase</keyword>
<dbReference type="Gene3D" id="3.60.21.10">
    <property type="match status" value="1"/>
</dbReference>
<evidence type="ECO:0000313" key="6">
    <source>
        <dbReference type="Proteomes" id="UP001058273"/>
    </source>
</evidence>
<dbReference type="InterPro" id="IPR036907">
    <property type="entry name" value="5'-Nucleotdase_C_sf"/>
</dbReference>
<evidence type="ECO:0000259" key="4">
    <source>
        <dbReference type="Pfam" id="PF02872"/>
    </source>
</evidence>
<protein>
    <recommendedName>
        <fullName evidence="7">Bifunctional metallophosphatase/5'-nucleotidase</fullName>
    </recommendedName>
</protein>
<sequence>MSSKIERGSISNKGDIQQIMKKVKLATITLLGIVGLVGCTTKTHENSSKKKESEQKELTILGTSDIHGRYMAWDYTTDVENKIGSFSQIGTIVKEVRDKNKNTLLVDAGDLIQDNSAEIFKNDDNHPATTVLKALKYDVWTMGNHEFDYGFDVLDNITDQFDGAVLAGNVKLDNDQPYFDSYKVIEKDGVKVGFIGMTTPMVAEFKKDTTIFDGKKLTDPVKETINVVKELKSKVDVLVGVVHMGLDNENDVHNTGVADMAEAIPELDVVFAGHMHKLVEEEYINNVLIVEPDKYGRFVSRVDLTLDKTKDGYKVKNKKGSAIEVAKYEEDKEINDLLKSSHEKARKVANTVVGQLTGMDLVPKNDIKGISNAQIEETPLVNFFGEVMLHYSKNADVVAFQIDTDTPSLDIGDIKKKDIARNYQFTDGEVTVFDITGKDLKDYMEWGANYYNQSQPGDVTISFNPKRRISKYNTNDRFYNVKYDIDLSQPAGERITNLRRLDDTLIDLNEPLKIGMNQYRMNFLTSEEGPLAGRKFNQVYSTFSPDAFGEVEGRIRELSARYIKEEKNGVYEGKLLNNWKIVGIDTDSKAHQDVAELINDDIIEIPSMEDGTVTNIKSINVDEVANDDDITKLSKKANIDKTKLKNIKTTGDLYSQINQLRKK</sequence>
<dbReference type="EMBL" id="CP102451">
    <property type="protein sequence ID" value="UUV98798.1"/>
    <property type="molecule type" value="Genomic_DNA"/>
</dbReference>
<evidence type="ECO:0000259" key="3">
    <source>
        <dbReference type="Pfam" id="PF00149"/>
    </source>
</evidence>
<dbReference type="Gene3D" id="3.90.780.10">
    <property type="entry name" value="5'-Nucleotidase, C-terminal domain"/>
    <property type="match status" value="1"/>
</dbReference>
<reference evidence="5" key="2">
    <citation type="submission" date="2022-08" db="EMBL/GenBank/DDBJ databases">
        <authorList>
            <person name="Poehlein A."/>
            <person name="Guzman J."/>
            <person name="Daniel R."/>
            <person name="Vilcinskas A."/>
        </authorList>
    </citation>
    <scope>NUCLEOTIDE SEQUENCE</scope>
    <source>
        <strain evidence="5">G314FT</strain>
    </source>
</reference>